<gene>
    <name evidence="8" type="ORF">GCM10018785_42860</name>
</gene>
<dbReference type="InterPro" id="IPR051784">
    <property type="entry name" value="Nod_factor_ABC_transporter"/>
</dbReference>
<keyword evidence="6" id="KW-0813">Transport</keyword>
<dbReference type="PROSITE" id="PS51012">
    <property type="entry name" value="ABC_TM2"/>
    <property type="match status" value="1"/>
</dbReference>
<accession>A0A918ZTS5</accession>
<feature type="transmembrane region" description="Helical" evidence="6">
    <location>
        <begin position="238"/>
        <end position="259"/>
    </location>
</feature>
<evidence type="ECO:0000256" key="6">
    <source>
        <dbReference type="RuleBase" id="RU361157"/>
    </source>
</evidence>
<comment type="similarity">
    <text evidence="6">Belongs to the ABC-2 integral membrane protein family.</text>
</comment>
<feature type="transmembrane region" description="Helical" evidence="6">
    <location>
        <begin position="25"/>
        <end position="50"/>
    </location>
</feature>
<sequence length="265" mass="28126">MSATTYPVRDAMTMLRRNLKHAQRYPSMTVTVVIMPIVMLLMFVYFFGGALGEGIEIPGGGSGRDAYTNYLAPGILLMTVASSSIATAISVCTDMTEGIINRFRTMAISRSSVLVGHVLGNMIQTVLALLLTLGVALAVGFRPEASVVEWAAAGGLLLLLAFALAWLSAAMGLSSDSVETASNAPMPLTLLPFLGSAIVTPDSMPAGIRWFAEYQPFTPLTETVRGLLSGSEIGNNGWIALAWLAGISVLGYLWSMAAFKKAVKR</sequence>
<dbReference type="PIRSF" id="PIRSF006648">
    <property type="entry name" value="DrrB"/>
    <property type="match status" value="1"/>
</dbReference>
<dbReference type="InterPro" id="IPR000412">
    <property type="entry name" value="ABC_2_transport"/>
</dbReference>
<feature type="domain" description="ABC transmembrane type-2" evidence="7">
    <location>
        <begin position="27"/>
        <end position="262"/>
    </location>
</feature>
<keyword evidence="2 6" id="KW-0812">Transmembrane</keyword>
<dbReference type="PANTHER" id="PTHR43229:SF2">
    <property type="entry name" value="NODULATION PROTEIN J"/>
    <property type="match status" value="1"/>
</dbReference>
<feature type="transmembrane region" description="Helical" evidence="6">
    <location>
        <begin position="113"/>
        <end position="141"/>
    </location>
</feature>
<dbReference type="EMBL" id="BNBT01000067">
    <property type="protein sequence ID" value="GHE69739.1"/>
    <property type="molecule type" value="Genomic_DNA"/>
</dbReference>
<evidence type="ECO:0000256" key="3">
    <source>
        <dbReference type="ARBA" id="ARBA00022989"/>
    </source>
</evidence>
<organism evidence="8 9">
    <name type="scientific">Streptomyces longispororuber</name>
    <dbReference type="NCBI Taxonomy" id="68230"/>
    <lineage>
        <taxon>Bacteria</taxon>
        <taxon>Bacillati</taxon>
        <taxon>Actinomycetota</taxon>
        <taxon>Actinomycetes</taxon>
        <taxon>Kitasatosporales</taxon>
        <taxon>Streptomycetaceae</taxon>
        <taxon>Streptomyces</taxon>
    </lineage>
</organism>
<protein>
    <recommendedName>
        <fullName evidence="6">Transport permease protein</fullName>
    </recommendedName>
</protein>
<dbReference type="InterPro" id="IPR047817">
    <property type="entry name" value="ABC2_TM_bact-type"/>
</dbReference>
<dbReference type="RefSeq" id="WP_190137623.1">
    <property type="nucleotide sequence ID" value="NZ_BNBT01000067.1"/>
</dbReference>
<comment type="subcellular location">
    <subcellularLocation>
        <location evidence="6">Cell membrane</location>
        <topology evidence="6">Multi-pass membrane protein</topology>
    </subcellularLocation>
    <subcellularLocation>
        <location evidence="1">Membrane</location>
        <topology evidence="1">Multi-pass membrane protein</topology>
    </subcellularLocation>
</comment>
<dbReference type="GO" id="GO:0043190">
    <property type="term" value="C:ATP-binding cassette (ABC) transporter complex"/>
    <property type="evidence" value="ECO:0007669"/>
    <property type="project" value="InterPro"/>
</dbReference>
<dbReference type="InterPro" id="IPR013525">
    <property type="entry name" value="ABC2_TM"/>
</dbReference>
<keyword evidence="9" id="KW-1185">Reference proteome</keyword>
<feature type="transmembrane region" description="Helical" evidence="6">
    <location>
        <begin position="188"/>
        <end position="212"/>
    </location>
</feature>
<reference evidence="8" key="1">
    <citation type="journal article" date="2014" name="Int. J. Syst. Evol. Microbiol.">
        <title>Complete genome sequence of Corynebacterium casei LMG S-19264T (=DSM 44701T), isolated from a smear-ripened cheese.</title>
        <authorList>
            <consortium name="US DOE Joint Genome Institute (JGI-PGF)"/>
            <person name="Walter F."/>
            <person name="Albersmeier A."/>
            <person name="Kalinowski J."/>
            <person name="Ruckert C."/>
        </authorList>
    </citation>
    <scope>NUCLEOTIDE SEQUENCE</scope>
    <source>
        <strain evidence="8">JCM 4784</strain>
    </source>
</reference>
<evidence type="ECO:0000256" key="5">
    <source>
        <dbReference type="ARBA" id="ARBA00023251"/>
    </source>
</evidence>
<reference evidence="8" key="2">
    <citation type="submission" date="2020-09" db="EMBL/GenBank/DDBJ databases">
        <authorList>
            <person name="Sun Q."/>
            <person name="Ohkuma M."/>
        </authorList>
    </citation>
    <scope>NUCLEOTIDE SEQUENCE</scope>
    <source>
        <strain evidence="8">JCM 4784</strain>
    </source>
</reference>
<evidence type="ECO:0000313" key="9">
    <source>
        <dbReference type="Proteomes" id="UP000608024"/>
    </source>
</evidence>
<comment type="caution">
    <text evidence="8">The sequence shown here is derived from an EMBL/GenBank/DDBJ whole genome shotgun (WGS) entry which is preliminary data.</text>
</comment>
<keyword evidence="4 6" id="KW-0472">Membrane</keyword>
<dbReference type="PANTHER" id="PTHR43229">
    <property type="entry name" value="NODULATION PROTEIN J"/>
    <property type="match status" value="1"/>
</dbReference>
<dbReference type="Pfam" id="PF01061">
    <property type="entry name" value="ABC2_membrane"/>
    <property type="match status" value="1"/>
</dbReference>
<keyword evidence="5" id="KW-0046">Antibiotic resistance</keyword>
<evidence type="ECO:0000313" key="8">
    <source>
        <dbReference type="EMBL" id="GHE69739.1"/>
    </source>
</evidence>
<name>A0A918ZTS5_9ACTN</name>
<evidence type="ECO:0000256" key="2">
    <source>
        <dbReference type="ARBA" id="ARBA00022692"/>
    </source>
</evidence>
<evidence type="ECO:0000259" key="7">
    <source>
        <dbReference type="PROSITE" id="PS51012"/>
    </source>
</evidence>
<feature type="transmembrane region" description="Helical" evidence="6">
    <location>
        <begin position="147"/>
        <end position="167"/>
    </location>
</feature>
<evidence type="ECO:0000256" key="4">
    <source>
        <dbReference type="ARBA" id="ARBA00023136"/>
    </source>
</evidence>
<evidence type="ECO:0000256" key="1">
    <source>
        <dbReference type="ARBA" id="ARBA00004141"/>
    </source>
</evidence>
<dbReference type="GO" id="GO:0046677">
    <property type="term" value="P:response to antibiotic"/>
    <property type="evidence" value="ECO:0007669"/>
    <property type="project" value="UniProtKB-KW"/>
</dbReference>
<keyword evidence="3 6" id="KW-1133">Transmembrane helix</keyword>
<proteinExistence type="inferred from homology"/>
<keyword evidence="6" id="KW-1003">Cell membrane</keyword>
<dbReference type="Proteomes" id="UP000608024">
    <property type="component" value="Unassembled WGS sequence"/>
</dbReference>
<dbReference type="AlphaFoldDB" id="A0A918ZTS5"/>
<feature type="transmembrane region" description="Helical" evidence="6">
    <location>
        <begin position="70"/>
        <end position="92"/>
    </location>
</feature>
<dbReference type="GO" id="GO:0140359">
    <property type="term" value="F:ABC-type transporter activity"/>
    <property type="evidence" value="ECO:0007669"/>
    <property type="project" value="InterPro"/>
</dbReference>